<comment type="function">
    <text evidence="11">Catalyzes the specific phosphorylation of the 3-hydroxyl group of shikimic acid using ATP as a cosubstrate.</text>
</comment>
<feature type="binding site" evidence="11">
    <location>
        <position position="108"/>
    </location>
    <ligand>
        <name>substrate</name>
    </ligand>
</feature>
<dbReference type="RefSeq" id="WP_283830978.1">
    <property type="nucleotide sequence ID" value="NZ_JASJEU010000004.1"/>
</dbReference>
<dbReference type="GO" id="GO:0004765">
    <property type="term" value="F:shikimate kinase activity"/>
    <property type="evidence" value="ECO:0007669"/>
    <property type="project" value="UniProtKB-EC"/>
</dbReference>
<dbReference type="Proteomes" id="UP001232750">
    <property type="component" value="Unassembled WGS sequence"/>
</dbReference>
<dbReference type="Gene3D" id="3.40.50.300">
    <property type="entry name" value="P-loop containing nucleotide triphosphate hydrolases"/>
    <property type="match status" value="1"/>
</dbReference>
<evidence type="ECO:0000256" key="1">
    <source>
        <dbReference type="ARBA" id="ARBA00004842"/>
    </source>
</evidence>
<dbReference type="CDD" id="cd00464">
    <property type="entry name" value="SK"/>
    <property type="match status" value="1"/>
</dbReference>
<dbReference type="Pfam" id="PF01202">
    <property type="entry name" value="SKI"/>
    <property type="match status" value="1"/>
</dbReference>
<evidence type="ECO:0000256" key="3">
    <source>
        <dbReference type="ARBA" id="ARBA00012154"/>
    </source>
</evidence>
<dbReference type="InterPro" id="IPR000623">
    <property type="entry name" value="Shikimate_kinase/TSH1"/>
</dbReference>
<evidence type="ECO:0000256" key="4">
    <source>
        <dbReference type="ARBA" id="ARBA00022605"/>
    </source>
</evidence>
<organism evidence="13 14">
    <name type="scientific">Gordonibacter faecis</name>
    <dbReference type="NCBI Taxonomy" id="3047475"/>
    <lineage>
        <taxon>Bacteria</taxon>
        <taxon>Bacillati</taxon>
        <taxon>Actinomycetota</taxon>
        <taxon>Coriobacteriia</taxon>
        <taxon>Eggerthellales</taxon>
        <taxon>Eggerthellaceae</taxon>
        <taxon>Gordonibacter</taxon>
    </lineage>
</organism>
<evidence type="ECO:0000313" key="14">
    <source>
        <dbReference type="Proteomes" id="UP001232750"/>
    </source>
</evidence>
<name>A0ABT7DK44_9ACTN</name>
<proteinExistence type="inferred from homology"/>
<feature type="binding site" evidence="11">
    <location>
        <position position="184"/>
    </location>
    <ligand>
        <name>substrate</name>
    </ligand>
</feature>
<comment type="similarity">
    <text evidence="2 11">Belongs to the shikimate kinase family.</text>
</comment>
<evidence type="ECO:0000256" key="12">
    <source>
        <dbReference type="SAM" id="MobiDB-lite"/>
    </source>
</evidence>
<comment type="subunit">
    <text evidence="11">Monomer.</text>
</comment>
<feature type="compositionally biased region" description="Low complexity" evidence="12">
    <location>
        <begin position="9"/>
        <end position="24"/>
    </location>
</feature>
<feature type="binding site" evidence="11">
    <location>
        <position position="168"/>
    </location>
    <ligand>
        <name>ATP</name>
        <dbReference type="ChEBI" id="CHEBI:30616"/>
    </ligand>
</feature>
<dbReference type="PRINTS" id="PR01100">
    <property type="entry name" value="SHIKIMTKNASE"/>
</dbReference>
<evidence type="ECO:0000256" key="2">
    <source>
        <dbReference type="ARBA" id="ARBA00006997"/>
    </source>
</evidence>
<comment type="pathway">
    <text evidence="1 11">Metabolic intermediate biosynthesis; chorismate biosynthesis; chorismate from D-erythrose 4-phosphate and phosphoenolpyruvate: step 5/7.</text>
</comment>
<feature type="binding site" evidence="11">
    <location>
        <position position="66"/>
    </location>
    <ligand>
        <name>Mg(2+)</name>
        <dbReference type="ChEBI" id="CHEBI:18420"/>
    </ligand>
</feature>
<feature type="region of interest" description="Disordered" evidence="12">
    <location>
        <begin position="1"/>
        <end position="33"/>
    </location>
</feature>
<keyword evidence="11" id="KW-0963">Cytoplasm</keyword>
<dbReference type="HAMAP" id="MF_00109">
    <property type="entry name" value="Shikimate_kinase"/>
    <property type="match status" value="1"/>
</dbReference>
<keyword evidence="6 11" id="KW-0547">Nucleotide-binding</keyword>
<protein>
    <recommendedName>
        <fullName evidence="3 11">Shikimate kinase</fullName>
        <shortName evidence="11">SK</shortName>
        <ecNumber evidence="3 11">2.7.1.71</ecNumber>
    </recommendedName>
</protein>
<evidence type="ECO:0000256" key="9">
    <source>
        <dbReference type="ARBA" id="ARBA00023141"/>
    </source>
</evidence>
<dbReference type="PANTHER" id="PTHR21087">
    <property type="entry name" value="SHIKIMATE KINASE"/>
    <property type="match status" value="1"/>
</dbReference>
<comment type="catalytic activity">
    <reaction evidence="10 11">
        <text>shikimate + ATP = 3-phosphoshikimate + ADP + H(+)</text>
        <dbReference type="Rhea" id="RHEA:13121"/>
        <dbReference type="ChEBI" id="CHEBI:15378"/>
        <dbReference type="ChEBI" id="CHEBI:30616"/>
        <dbReference type="ChEBI" id="CHEBI:36208"/>
        <dbReference type="ChEBI" id="CHEBI:145989"/>
        <dbReference type="ChEBI" id="CHEBI:456216"/>
        <dbReference type="EC" id="2.7.1.71"/>
    </reaction>
</comment>
<comment type="cofactor">
    <cofactor evidence="11">
        <name>Mg(2+)</name>
        <dbReference type="ChEBI" id="CHEBI:18420"/>
    </cofactor>
    <text evidence="11">Binds 1 Mg(2+) ion per subunit.</text>
</comment>
<evidence type="ECO:0000256" key="11">
    <source>
        <dbReference type="HAMAP-Rule" id="MF_00109"/>
    </source>
</evidence>
<keyword evidence="11" id="KW-0479">Metal-binding</keyword>
<reference evidence="13 14" key="1">
    <citation type="submission" date="2023-05" db="EMBL/GenBank/DDBJ databases">
        <title>Gordonibacter KGMB12511T sp. nov., isolated from faeces of healthy Korean.</title>
        <authorList>
            <person name="Kim H.S."/>
            <person name="Kim J.-S."/>
            <person name="Suh M.K."/>
            <person name="Eom M.K."/>
            <person name="Do H.E."/>
            <person name="Lee J.-S."/>
        </authorList>
    </citation>
    <scope>NUCLEOTIDE SEQUENCE [LARGE SCALE GENOMIC DNA]</scope>
    <source>
        <strain evidence="13 14">KGMB12511</strain>
    </source>
</reference>
<evidence type="ECO:0000256" key="10">
    <source>
        <dbReference type="ARBA" id="ARBA00048567"/>
    </source>
</evidence>
<feature type="binding site" evidence="11">
    <location>
        <begin position="62"/>
        <end position="67"/>
    </location>
    <ligand>
        <name>ATP</name>
        <dbReference type="ChEBI" id="CHEBI:30616"/>
    </ligand>
</feature>
<comment type="caution">
    <text evidence="13">The sequence shown here is derived from an EMBL/GenBank/DDBJ whole genome shotgun (WGS) entry which is preliminary data.</text>
</comment>
<keyword evidence="5 11" id="KW-0808">Transferase</keyword>
<dbReference type="SUPFAM" id="SSF52540">
    <property type="entry name" value="P-loop containing nucleoside triphosphate hydrolases"/>
    <property type="match status" value="1"/>
</dbReference>
<dbReference type="InterPro" id="IPR031322">
    <property type="entry name" value="Shikimate/glucono_kinase"/>
</dbReference>
<evidence type="ECO:0000256" key="7">
    <source>
        <dbReference type="ARBA" id="ARBA00022777"/>
    </source>
</evidence>
<feature type="binding site" evidence="11">
    <location>
        <position position="130"/>
    </location>
    <ligand>
        <name>substrate</name>
    </ligand>
</feature>
<dbReference type="EC" id="2.7.1.71" evidence="3 11"/>
<evidence type="ECO:0000256" key="5">
    <source>
        <dbReference type="ARBA" id="ARBA00022679"/>
    </source>
</evidence>
<dbReference type="PROSITE" id="PS01128">
    <property type="entry name" value="SHIKIMATE_KINASE"/>
    <property type="match status" value="1"/>
</dbReference>
<keyword evidence="8 11" id="KW-0067">ATP-binding</keyword>
<comment type="caution">
    <text evidence="11">Lacks conserved residue(s) required for the propagation of feature annotation.</text>
</comment>
<evidence type="ECO:0000256" key="8">
    <source>
        <dbReference type="ARBA" id="ARBA00022840"/>
    </source>
</evidence>
<keyword evidence="14" id="KW-1185">Reference proteome</keyword>
<gene>
    <name evidence="11" type="primary">aroK</name>
    <name evidence="13" type="ORF">QNJ86_02305</name>
</gene>
<dbReference type="EMBL" id="JASJEU010000004">
    <property type="protein sequence ID" value="MDJ1649622.1"/>
    <property type="molecule type" value="Genomic_DNA"/>
</dbReference>
<accession>A0ABT7DK44</accession>
<dbReference type="PANTHER" id="PTHR21087:SF16">
    <property type="entry name" value="SHIKIMATE KINASE 1, CHLOROPLASTIC"/>
    <property type="match status" value="1"/>
</dbReference>
<sequence length="224" mass="23942">MLEDGSEQVSAVGDAPAGASGAPGTLHASARPAPVTLPPSASARPLVVSELARPVFFVGFMGAGKTSVARKLARICGVASVDMDTYLERREGRRVKEIFAELGEEGFRAIETDVLRELTQKEPLLVSCGGGVVLRPENRALLRDGGFVIYLKVTADEAASRISDKSTRPLFNDLNTARATIEGRLPLYDEVADAVIDTAGKSVGVIAREVRGVLEREGILWQRK</sequence>
<dbReference type="InterPro" id="IPR023000">
    <property type="entry name" value="Shikimate_kinase_CS"/>
</dbReference>
<evidence type="ECO:0000256" key="6">
    <source>
        <dbReference type="ARBA" id="ARBA00022741"/>
    </source>
</evidence>
<keyword evidence="7 11" id="KW-0418">Kinase</keyword>
<comment type="subcellular location">
    <subcellularLocation>
        <location evidence="11">Cytoplasm</location>
    </subcellularLocation>
</comment>
<keyword evidence="9 11" id="KW-0057">Aromatic amino acid biosynthesis</keyword>
<dbReference type="InterPro" id="IPR027417">
    <property type="entry name" value="P-loop_NTPase"/>
</dbReference>
<feature type="binding site" evidence="11">
    <location>
        <position position="84"/>
    </location>
    <ligand>
        <name>substrate</name>
    </ligand>
</feature>
<evidence type="ECO:0000313" key="13">
    <source>
        <dbReference type="EMBL" id="MDJ1649622.1"/>
    </source>
</evidence>
<keyword evidence="4 11" id="KW-0028">Amino-acid biosynthesis</keyword>
<keyword evidence="11" id="KW-0460">Magnesium</keyword>